<feature type="domain" description="CTLH" evidence="2">
    <location>
        <begin position="161"/>
        <end position="217"/>
    </location>
</feature>
<dbReference type="Pfam" id="PF10607">
    <property type="entry name" value="CTLH"/>
    <property type="match status" value="1"/>
</dbReference>
<name>A0A8H6XMN1_9AGAR</name>
<dbReference type="SMART" id="SM00668">
    <property type="entry name" value="CTLH"/>
    <property type="match status" value="1"/>
</dbReference>
<accession>A0A8H6XMN1</accession>
<proteinExistence type="inferred from homology"/>
<keyword evidence="4" id="KW-1185">Reference proteome</keyword>
<evidence type="ECO:0000313" key="4">
    <source>
        <dbReference type="Proteomes" id="UP000623467"/>
    </source>
</evidence>
<dbReference type="SMART" id="SM00757">
    <property type="entry name" value="CRA"/>
    <property type="match status" value="1"/>
</dbReference>
<dbReference type="InterPro" id="IPR024964">
    <property type="entry name" value="CTLH/CRA"/>
</dbReference>
<dbReference type="InterPro" id="IPR013144">
    <property type="entry name" value="CRA_dom"/>
</dbReference>
<comment type="caution">
    <text evidence="3">The sequence shown here is derived from an EMBL/GenBank/DDBJ whole genome shotgun (WGS) entry which is preliminary data.</text>
</comment>
<dbReference type="EMBL" id="JACAZH010000021">
    <property type="protein sequence ID" value="KAF7344520.1"/>
    <property type="molecule type" value="Genomic_DNA"/>
</dbReference>
<evidence type="ECO:0000256" key="1">
    <source>
        <dbReference type="ARBA" id="ARBA00010615"/>
    </source>
</evidence>
<evidence type="ECO:0000259" key="2">
    <source>
        <dbReference type="PROSITE" id="PS50897"/>
    </source>
</evidence>
<organism evidence="3 4">
    <name type="scientific">Mycena sanguinolenta</name>
    <dbReference type="NCBI Taxonomy" id="230812"/>
    <lineage>
        <taxon>Eukaryota</taxon>
        <taxon>Fungi</taxon>
        <taxon>Dikarya</taxon>
        <taxon>Basidiomycota</taxon>
        <taxon>Agaricomycotina</taxon>
        <taxon>Agaricomycetes</taxon>
        <taxon>Agaricomycetidae</taxon>
        <taxon>Agaricales</taxon>
        <taxon>Marasmiineae</taxon>
        <taxon>Mycenaceae</taxon>
        <taxon>Mycena</taxon>
    </lineage>
</organism>
<dbReference type="InterPro" id="IPR045098">
    <property type="entry name" value="Fyv10_fam"/>
</dbReference>
<dbReference type="GO" id="GO:0005737">
    <property type="term" value="C:cytoplasm"/>
    <property type="evidence" value="ECO:0007669"/>
    <property type="project" value="TreeGrafter"/>
</dbReference>
<dbReference type="Proteomes" id="UP000623467">
    <property type="component" value="Unassembled WGS sequence"/>
</dbReference>
<dbReference type="GO" id="GO:0034657">
    <property type="term" value="C:GID complex"/>
    <property type="evidence" value="ECO:0007669"/>
    <property type="project" value="TreeGrafter"/>
</dbReference>
<dbReference type="GO" id="GO:0043161">
    <property type="term" value="P:proteasome-mediated ubiquitin-dependent protein catabolic process"/>
    <property type="evidence" value="ECO:0007669"/>
    <property type="project" value="InterPro"/>
</dbReference>
<reference evidence="3" key="1">
    <citation type="submission" date="2020-05" db="EMBL/GenBank/DDBJ databases">
        <title>Mycena genomes resolve the evolution of fungal bioluminescence.</title>
        <authorList>
            <person name="Tsai I.J."/>
        </authorList>
    </citation>
    <scope>NUCLEOTIDE SEQUENCE</scope>
    <source>
        <strain evidence="3">160909Yilan</strain>
    </source>
</reference>
<sequence length="422" mass="47629">MSKKLNVDGILLFEQPFARVPFENYRKVFRTTQRHVERDLKAVQSTTADLVKQSSSTGVSSEAAIQSIDAMISTVENLKRKLSELHETAGNPTQDVIRERLQHLATVENIPTANDPEFGRWADTRLDRWLVDWALRNGKEKTARMIAKEKHIETLVDIDLFSDIKRIEGALSRHSCTEALAWCSENKTALRKMKSTLEFDLRLQEYIELARAGRRQEAIDYSKKYLVSWQETHLDQIQQALALLAVRPDTSYGRYKRLYDPTRWPNLIKSFRLAIYSLNTLPTEPLLHLSLYAGLASLKLPACYSHATKNVDCPVCDGEAGSGSQGLGKLAEEVPYSHHANSTIVCYITGKIMDADNMPMAFPDNGYVYSRGVCPSDVYFSVSMLTAAKAMEEMSLKNDGMVTCPRSKATCKFSALRRVYIS</sequence>
<protein>
    <recommendedName>
        <fullName evidence="2">CTLH domain-containing protein</fullName>
    </recommendedName>
</protein>
<dbReference type="InterPro" id="IPR006595">
    <property type="entry name" value="CTLH_C"/>
</dbReference>
<dbReference type="GO" id="GO:0005634">
    <property type="term" value="C:nucleus"/>
    <property type="evidence" value="ECO:0007669"/>
    <property type="project" value="TreeGrafter"/>
</dbReference>
<dbReference type="CDD" id="cd16659">
    <property type="entry name" value="RING-Ubox_Emp"/>
    <property type="match status" value="1"/>
</dbReference>
<dbReference type="PANTHER" id="PTHR12170">
    <property type="entry name" value="MACROPHAGE ERYTHROBLAST ATTACHER-RELATED"/>
    <property type="match status" value="1"/>
</dbReference>
<dbReference type="AlphaFoldDB" id="A0A8H6XMN1"/>
<evidence type="ECO:0000313" key="3">
    <source>
        <dbReference type="EMBL" id="KAF7344520.1"/>
    </source>
</evidence>
<dbReference type="GO" id="GO:0004842">
    <property type="term" value="F:ubiquitin-protein transferase activity"/>
    <property type="evidence" value="ECO:0007669"/>
    <property type="project" value="InterPro"/>
</dbReference>
<dbReference type="PROSITE" id="PS50897">
    <property type="entry name" value="CTLH"/>
    <property type="match status" value="1"/>
</dbReference>
<gene>
    <name evidence="3" type="ORF">MSAN_01933900</name>
</gene>
<dbReference type="PANTHER" id="PTHR12170:SF2">
    <property type="entry name" value="E3 UBIQUITIN-PROTEIN TRANSFERASE MAEA"/>
    <property type="match status" value="1"/>
</dbReference>
<dbReference type="OrthoDB" id="1933455at2759"/>
<comment type="similarity">
    <text evidence="1">Belongs to the FYV10 family.</text>
</comment>